<proteinExistence type="inferred from homology"/>
<dbReference type="PRINTS" id="PR00081">
    <property type="entry name" value="GDHRDH"/>
</dbReference>
<dbReference type="CDD" id="cd05327">
    <property type="entry name" value="retinol-DH_like_SDR_c_like"/>
    <property type="match status" value="1"/>
</dbReference>
<dbReference type="Pfam" id="PF00106">
    <property type="entry name" value="adh_short"/>
    <property type="match status" value="1"/>
</dbReference>
<dbReference type="EC" id="1.1.1.100" evidence="3"/>
<name>A0A369QGA9_9BACT</name>
<dbReference type="PRINTS" id="PR00080">
    <property type="entry name" value="SDRFAMILY"/>
</dbReference>
<evidence type="ECO:0000256" key="1">
    <source>
        <dbReference type="ARBA" id="ARBA00023002"/>
    </source>
</evidence>
<evidence type="ECO:0000256" key="2">
    <source>
        <dbReference type="RuleBase" id="RU000363"/>
    </source>
</evidence>
<organism evidence="3 4">
    <name type="scientific">Adhaeribacter pallidiroseus</name>
    <dbReference type="NCBI Taxonomy" id="2072847"/>
    <lineage>
        <taxon>Bacteria</taxon>
        <taxon>Pseudomonadati</taxon>
        <taxon>Bacteroidota</taxon>
        <taxon>Cytophagia</taxon>
        <taxon>Cytophagales</taxon>
        <taxon>Hymenobacteraceae</taxon>
        <taxon>Adhaeribacter</taxon>
    </lineage>
</organism>
<reference evidence="3 4" key="1">
    <citation type="submission" date="2018-04" db="EMBL/GenBank/DDBJ databases">
        <title>Adhaeribacter sp. HMF7616 genome sequencing and assembly.</title>
        <authorList>
            <person name="Kang H."/>
            <person name="Kang J."/>
            <person name="Cha I."/>
            <person name="Kim H."/>
            <person name="Joh K."/>
        </authorList>
    </citation>
    <scope>NUCLEOTIDE SEQUENCE [LARGE SCALE GENOMIC DNA]</scope>
    <source>
        <strain evidence="3 4">HMF7616</strain>
    </source>
</reference>
<dbReference type="EMBL" id="QASA01000001">
    <property type="protein sequence ID" value="RDC63452.1"/>
    <property type="molecule type" value="Genomic_DNA"/>
</dbReference>
<dbReference type="OrthoDB" id="597510at2"/>
<keyword evidence="1 3" id="KW-0560">Oxidoreductase</keyword>
<dbReference type="SUPFAM" id="SSF51735">
    <property type="entry name" value="NAD(P)-binding Rossmann-fold domains"/>
    <property type="match status" value="1"/>
</dbReference>
<dbReference type="InterPro" id="IPR036291">
    <property type="entry name" value="NAD(P)-bd_dom_sf"/>
</dbReference>
<gene>
    <name evidence="3" type="ORF">AHMF7616_02055</name>
</gene>
<evidence type="ECO:0000313" key="4">
    <source>
        <dbReference type="Proteomes" id="UP000253919"/>
    </source>
</evidence>
<sequence length="278" mass="30948">MKDQIALITGASSGIGKVTAFELARQQYTLILISQNEGRGTQIIQEIHKTLPDAEAEFMPCDLADLRAVRQVAATIRQKYLYLDVFINNAGILPGQREITPDGFERSWATNHLGPFLLTNLLLDLVQQAPAGRIINVSSDVHRFGKIEFDPAIHDNKYSALAAYCNSKLANILFTYELARRLESTAITVNTLHPGAIASNFGQTSSGFLKFLFRLGRPFMSTPEKGASTVIYLATSPDVAHKSGLYFENKKAVKSSKLSYNQSWAQRLYQESWVQVKF</sequence>
<dbReference type="Gene3D" id="3.40.50.720">
    <property type="entry name" value="NAD(P)-binding Rossmann-like Domain"/>
    <property type="match status" value="1"/>
</dbReference>
<dbReference type="Proteomes" id="UP000253919">
    <property type="component" value="Unassembled WGS sequence"/>
</dbReference>
<dbReference type="RefSeq" id="WP_115372751.1">
    <property type="nucleotide sequence ID" value="NZ_QASA01000001.1"/>
</dbReference>
<comment type="caution">
    <text evidence="3">The sequence shown here is derived from an EMBL/GenBank/DDBJ whole genome shotgun (WGS) entry which is preliminary data.</text>
</comment>
<evidence type="ECO:0000313" key="3">
    <source>
        <dbReference type="EMBL" id="RDC63452.1"/>
    </source>
</evidence>
<dbReference type="GO" id="GO:0004316">
    <property type="term" value="F:3-oxoacyl-[acyl-carrier-protein] reductase (NADPH) activity"/>
    <property type="evidence" value="ECO:0007669"/>
    <property type="project" value="UniProtKB-EC"/>
</dbReference>
<keyword evidence="4" id="KW-1185">Reference proteome</keyword>
<dbReference type="PANTHER" id="PTHR43157:SF31">
    <property type="entry name" value="PHOSPHATIDYLINOSITOL-GLYCAN BIOSYNTHESIS CLASS F PROTEIN"/>
    <property type="match status" value="1"/>
</dbReference>
<comment type="similarity">
    <text evidence="2">Belongs to the short-chain dehydrogenases/reductases (SDR) family.</text>
</comment>
<dbReference type="InterPro" id="IPR002347">
    <property type="entry name" value="SDR_fam"/>
</dbReference>
<accession>A0A369QGA9</accession>
<dbReference type="AlphaFoldDB" id="A0A369QGA9"/>
<protein>
    <submittedName>
        <fullName evidence="3">3-oxoacyl-[acyl-carrier-protein] reductase</fullName>
        <ecNumber evidence="3">1.1.1.100</ecNumber>
    </submittedName>
</protein>
<dbReference type="PANTHER" id="PTHR43157">
    <property type="entry name" value="PHOSPHATIDYLINOSITOL-GLYCAN BIOSYNTHESIS CLASS F PROTEIN-RELATED"/>
    <property type="match status" value="1"/>
</dbReference>